<organism evidence="2 3">
    <name type="scientific">Bradyrhizobium zhanjiangense</name>
    <dbReference type="NCBI Taxonomy" id="1325107"/>
    <lineage>
        <taxon>Bacteria</taxon>
        <taxon>Pseudomonadati</taxon>
        <taxon>Pseudomonadota</taxon>
        <taxon>Alphaproteobacteria</taxon>
        <taxon>Hyphomicrobiales</taxon>
        <taxon>Nitrobacteraceae</taxon>
        <taxon>Bradyrhizobium</taxon>
    </lineage>
</organism>
<dbReference type="AlphaFoldDB" id="A0A4V1KWK5"/>
<keyword evidence="1" id="KW-1133">Transmembrane helix</keyword>
<accession>A0A4V1KWK5</accession>
<comment type="caution">
    <text evidence="2">The sequence shown here is derived from an EMBL/GenBank/DDBJ whole genome shotgun (WGS) entry which is preliminary data.</text>
</comment>
<evidence type="ECO:0000313" key="2">
    <source>
        <dbReference type="EMBL" id="RXG97358.1"/>
    </source>
</evidence>
<name>A0A4V1KWK5_9BRAD</name>
<feature type="transmembrane region" description="Helical" evidence="1">
    <location>
        <begin position="139"/>
        <end position="163"/>
    </location>
</feature>
<sequence>MNVRRGLWRAWIFVTVLWVIGSATLAFLVLPGSVASRKYQYVYAMRSDVPDPNKVDWNRSLYELMRSPSKEKLAATFDLVPYQYISSRDEDVSKGTEVRVDFPDGSKLYLNGGLNKDDQTYLSAAFWDQRWERWGKEGLPWLAGAIVPPIILLFLGSFLFWVFRGFARD</sequence>
<dbReference type="Proteomes" id="UP000290174">
    <property type="component" value="Unassembled WGS sequence"/>
</dbReference>
<keyword evidence="1" id="KW-0472">Membrane</keyword>
<feature type="transmembrane region" description="Helical" evidence="1">
    <location>
        <begin position="6"/>
        <end position="30"/>
    </location>
</feature>
<dbReference type="EMBL" id="RKMK01000011">
    <property type="protein sequence ID" value="RXG97358.1"/>
    <property type="molecule type" value="Genomic_DNA"/>
</dbReference>
<proteinExistence type="predicted"/>
<gene>
    <name evidence="2" type="ORF">EAS61_15295</name>
</gene>
<evidence type="ECO:0000256" key="1">
    <source>
        <dbReference type="SAM" id="Phobius"/>
    </source>
</evidence>
<reference evidence="2 3" key="1">
    <citation type="submission" date="2018-11" db="EMBL/GenBank/DDBJ databases">
        <title>Bradyrhizobium sp. nov., isolated from effective nodules of peanut in China.</title>
        <authorList>
            <person name="Li Y."/>
        </authorList>
    </citation>
    <scope>NUCLEOTIDE SEQUENCE [LARGE SCALE GENOMIC DNA]</scope>
    <source>
        <strain evidence="2 3">CCBAU 51770</strain>
    </source>
</reference>
<evidence type="ECO:0000313" key="3">
    <source>
        <dbReference type="Proteomes" id="UP000290174"/>
    </source>
</evidence>
<keyword evidence="1" id="KW-0812">Transmembrane</keyword>
<protein>
    <submittedName>
        <fullName evidence="2">Uncharacterized protein</fullName>
    </submittedName>
</protein>